<evidence type="ECO:0000259" key="12">
    <source>
        <dbReference type="Pfam" id="PF02544"/>
    </source>
</evidence>
<keyword evidence="2" id="KW-0444">Lipid biosynthesis</keyword>
<evidence type="ECO:0000256" key="1">
    <source>
        <dbReference type="ARBA" id="ARBA00004141"/>
    </source>
</evidence>
<gene>
    <name evidence="13" type="ORF">YASMINEVIRUS_205</name>
</gene>
<keyword evidence="7" id="KW-0443">Lipid metabolism</keyword>
<evidence type="ECO:0000256" key="5">
    <source>
        <dbReference type="ARBA" id="ARBA00022989"/>
    </source>
</evidence>
<dbReference type="GO" id="GO:0016829">
    <property type="term" value="F:lyase activity"/>
    <property type="evidence" value="ECO:0007669"/>
    <property type="project" value="UniProtKB-KW"/>
</dbReference>
<dbReference type="PROSITE" id="PS50244">
    <property type="entry name" value="S5A_REDUCTASE"/>
    <property type="match status" value="1"/>
</dbReference>
<comment type="caution">
    <text evidence="13">The sequence shown here is derived from an EMBL/GenBank/DDBJ whole genome shotgun (WGS) entry which is preliminary data.</text>
</comment>
<reference evidence="13 14" key="1">
    <citation type="submission" date="2018-10" db="EMBL/GenBank/DDBJ databases">
        <authorList>
            <consortium name="IHU Genomes"/>
        </authorList>
    </citation>
    <scope>NUCLEOTIDE SEQUENCE [LARGE SCALE GENOMIC DNA]</scope>
    <source>
        <strain evidence="13 14">A1</strain>
    </source>
</reference>
<keyword evidence="5 11" id="KW-1133">Transmembrane helix</keyword>
<evidence type="ECO:0000313" key="14">
    <source>
        <dbReference type="Proteomes" id="UP000594342"/>
    </source>
</evidence>
<comment type="subcellular location">
    <subcellularLocation>
        <location evidence="1">Membrane</location>
        <topology evidence="1">Multi-pass membrane protein</topology>
    </subcellularLocation>
</comment>
<keyword evidence="10" id="KW-0456">Lyase</keyword>
<evidence type="ECO:0000256" key="9">
    <source>
        <dbReference type="ARBA" id="ARBA00023160"/>
    </source>
</evidence>
<keyword evidence="4" id="KW-0276">Fatty acid metabolism</keyword>
<evidence type="ECO:0000256" key="2">
    <source>
        <dbReference type="ARBA" id="ARBA00022516"/>
    </source>
</evidence>
<feature type="domain" description="3-oxo-5-alpha-steroid 4-dehydrogenase C-terminal" evidence="12">
    <location>
        <begin position="378"/>
        <end position="544"/>
    </location>
</feature>
<feature type="transmembrane region" description="Helical" evidence="11">
    <location>
        <begin position="188"/>
        <end position="205"/>
    </location>
</feature>
<evidence type="ECO:0000256" key="4">
    <source>
        <dbReference type="ARBA" id="ARBA00022832"/>
    </source>
</evidence>
<feature type="transmembrane region" description="Helical" evidence="11">
    <location>
        <begin position="500"/>
        <end position="519"/>
    </location>
</feature>
<dbReference type="EMBL" id="UPSH01000001">
    <property type="protein sequence ID" value="VBB17742.1"/>
    <property type="molecule type" value="Genomic_DNA"/>
</dbReference>
<evidence type="ECO:0000256" key="6">
    <source>
        <dbReference type="ARBA" id="ARBA00023002"/>
    </source>
</evidence>
<keyword evidence="3 11" id="KW-0812">Transmembrane</keyword>
<accession>A0A5K0U8K6</accession>
<dbReference type="InterPro" id="IPR001104">
    <property type="entry name" value="3-oxo-5_a-steroid_4-DH_C"/>
</dbReference>
<organism evidence="13 14">
    <name type="scientific">Yasminevirus sp. GU-2018</name>
    <dbReference type="NCBI Taxonomy" id="2420051"/>
    <lineage>
        <taxon>Viruses</taxon>
        <taxon>Varidnaviria</taxon>
        <taxon>Bamfordvirae</taxon>
        <taxon>Nucleocytoviricota</taxon>
        <taxon>Megaviricetes</taxon>
        <taxon>Imitervirales</taxon>
        <taxon>Mimiviridae</taxon>
        <taxon>Klosneuvirinae</taxon>
        <taxon>Yasminevirus</taxon>
        <taxon>Yasminevirus saudimassiliense</taxon>
    </lineage>
</organism>
<evidence type="ECO:0000256" key="8">
    <source>
        <dbReference type="ARBA" id="ARBA00023136"/>
    </source>
</evidence>
<dbReference type="Proteomes" id="UP000594342">
    <property type="component" value="Unassembled WGS sequence"/>
</dbReference>
<evidence type="ECO:0000256" key="3">
    <source>
        <dbReference type="ARBA" id="ARBA00022692"/>
    </source>
</evidence>
<dbReference type="PANTHER" id="PTHR10556:SF28">
    <property type="entry name" value="VERY-LONG-CHAIN ENOYL-COA REDUCTASE"/>
    <property type="match status" value="1"/>
</dbReference>
<keyword evidence="8 11" id="KW-0472">Membrane</keyword>
<evidence type="ECO:0000313" key="13">
    <source>
        <dbReference type="EMBL" id="VBB17742.1"/>
    </source>
</evidence>
<dbReference type="GO" id="GO:0016020">
    <property type="term" value="C:membrane"/>
    <property type="evidence" value="ECO:0007669"/>
    <property type="project" value="UniProtKB-SubCell"/>
</dbReference>
<dbReference type="Pfam" id="PF04387">
    <property type="entry name" value="PTPLA"/>
    <property type="match status" value="1"/>
</dbReference>
<keyword evidence="9" id="KW-0275">Fatty acid biosynthesis</keyword>
<dbReference type="GO" id="GO:0042761">
    <property type="term" value="P:very long-chain fatty acid biosynthetic process"/>
    <property type="evidence" value="ECO:0007669"/>
    <property type="project" value="TreeGrafter"/>
</dbReference>
<name>A0A5K0U8K6_9VIRU</name>
<proteinExistence type="predicted"/>
<dbReference type="PANTHER" id="PTHR10556">
    <property type="entry name" value="3-OXO-5-ALPHA-STEROID 4-DEHYDROGENASE"/>
    <property type="match status" value="1"/>
</dbReference>
<dbReference type="GO" id="GO:0016627">
    <property type="term" value="F:oxidoreductase activity, acting on the CH-CH group of donors"/>
    <property type="evidence" value="ECO:0007669"/>
    <property type="project" value="InterPro"/>
</dbReference>
<dbReference type="Pfam" id="PF02544">
    <property type="entry name" value="Steroid_dh"/>
    <property type="match status" value="1"/>
</dbReference>
<dbReference type="InterPro" id="IPR039357">
    <property type="entry name" value="SRD5A/TECR"/>
</dbReference>
<feature type="transmembrane region" description="Helical" evidence="11">
    <location>
        <begin position="35"/>
        <end position="54"/>
    </location>
</feature>
<feature type="non-terminal residue" evidence="13">
    <location>
        <position position="1"/>
    </location>
</feature>
<keyword evidence="14" id="KW-1185">Reference proteome</keyword>
<evidence type="ECO:0000256" key="7">
    <source>
        <dbReference type="ARBA" id="ARBA00023098"/>
    </source>
</evidence>
<evidence type="ECO:0000256" key="10">
    <source>
        <dbReference type="ARBA" id="ARBA00023239"/>
    </source>
</evidence>
<dbReference type="InterPro" id="IPR007482">
    <property type="entry name" value="Tyr_Pase-like_PTPLA"/>
</dbReference>
<keyword evidence="6" id="KW-0560">Oxidoreductase</keyword>
<sequence>LVFVTFQLKLIGNSKHKNMSSNTESPRNSFVTRWLMLYNTLMACVCTYMIFLAFNDPEKAQMSLFWAQSLAVLEIVHVALGFVRSSLIITSVQIMSRMFISYLILNEAQIRERAYPEITLVSGFVTMVINFITSSLTIVWGVADLVRYLRYVFPSVKIVKIARYTFFYVLYPLGAFLELVVAYGHNPYIGQILFVVYCIGFPKMYDYMIKASTVYLNVQEASYLLPKLYGVSDDPTESSQKILTIRFGSYFFTQEFSGVITVEQVRQNMSSILSCDRQMWRDIEHDGYSISSQESCVIYPWTVCDNLTISKNSTASVKDLGPQVGWGTVYLLEYLGPIIICLASRGDEGLELWRVLWVGHYVKRIFETLTIHTFSRATMPLTSLGRNCAYYWGTALLMNNALSSGSAFTNTGDIVVSAYIDSYLNVLFTTMFVFAELGNLYCHYYLYTLRSGNVRSDNFRNDNFKSDYVLPDNFLFRLVVSPNYMFELMVWVAFTLLTRSVAVGLFAFVGGAQMYQWALDKKKRNRKLFGNAYKTKYALIPYLL</sequence>
<feature type="transmembrane region" description="Helical" evidence="11">
    <location>
        <begin position="60"/>
        <end position="80"/>
    </location>
</feature>
<feature type="transmembrane region" description="Helical" evidence="11">
    <location>
        <begin position="125"/>
        <end position="149"/>
    </location>
</feature>
<evidence type="ECO:0000256" key="11">
    <source>
        <dbReference type="SAM" id="Phobius"/>
    </source>
</evidence>
<protein>
    <recommendedName>
        <fullName evidence="12">3-oxo-5-alpha-steroid 4-dehydrogenase C-terminal domain-containing protein</fullName>
    </recommendedName>
</protein>